<dbReference type="InterPro" id="IPR004860">
    <property type="entry name" value="LAGLIDADG_dom"/>
</dbReference>
<protein>
    <submittedName>
        <fullName evidence="2">LAGLIDADG homing endonuclease-like protein</fullName>
    </submittedName>
</protein>
<proteinExistence type="predicted"/>
<feature type="domain" description="Homing endonuclease LAGLIDADG" evidence="1">
    <location>
        <begin position="206"/>
        <end position="293"/>
    </location>
</feature>
<organism evidence="2">
    <name type="scientific">Coccocarpia palmicola</name>
    <dbReference type="NCBI Taxonomy" id="301477"/>
    <lineage>
        <taxon>Eukaryota</taxon>
        <taxon>Fungi</taxon>
        <taxon>Dikarya</taxon>
        <taxon>Ascomycota</taxon>
        <taxon>Pezizomycotina</taxon>
        <taxon>Lecanoromycetes</taxon>
        <taxon>OSLEUM clade</taxon>
        <taxon>Lecanoromycetidae</taxon>
        <taxon>Peltigerales</taxon>
        <taxon>Collematineae</taxon>
        <taxon>Coccocarpiaceae</taxon>
        <taxon>Coccocarpia</taxon>
    </lineage>
</organism>
<dbReference type="GO" id="GO:0004519">
    <property type="term" value="F:endonuclease activity"/>
    <property type="evidence" value="ECO:0007669"/>
    <property type="project" value="UniProtKB-KW"/>
</dbReference>
<accession>A0A1V0FW39</accession>
<dbReference type="SUPFAM" id="SSF55608">
    <property type="entry name" value="Homing endonucleases"/>
    <property type="match status" value="2"/>
</dbReference>
<dbReference type="EMBL" id="KY362513">
    <property type="protein sequence ID" value="ARB49950.1"/>
    <property type="molecule type" value="Genomic_DNA"/>
</dbReference>
<dbReference type="GeneID" id="32232072"/>
<dbReference type="Gene3D" id="3.10.28.10">
    <property type="entry name" value="Homing endonucleases"/>
    <property type="match status" value="2"/>
</dbReference>
<evidence type="ECO:0000313" key="2">
    <source>
        <dbReference type="EMBL" id="ARB49950.1"/>
    </source>
</evidence>
<evidence type="ECO:0000259" key="1">
    <source>
        <dbReference type="Pfam" id="PF00961"/>
    </source>
</evidence>
<feature type="domain" description="Homing endonuclease LAGLIDADG" evidence="1">
    <location>
        <begin position="100"/>
        <end position="179"/>
    </location>
</feature>
<dbReference type="RefSeq" id="YP_009355408.1">
    <property type="nucleotide sequence ID" value="NC_034332.1"/>
</dbReference>
<dbReference type="InterPro" id="IPR027434">
    <property type="entry name" value="Homing_endonucl"/>
</dbReference>
<keyword evidence="2" id="KW-0496">Mitochondrion</keyword>
<dbReference type="AlphaFoldDB" id="A0A1V0FW39"/>
<dbReference type="Pfam" id="PF00961">
    <property type="entry name" value="LAGLIDADG_1"/>
    <property type="match status" value="2"/>
</dbReference>
<keyword evidence="2" id="KW-0255">Endonuclease</keyword>
<keyword evidence="2" id="KW-0378">Hydrolase</keyword>
<reference evidence="2" key="1">
    <citation type="submission" date="2016-12" db="EMBL/GenBank/DDBJ databases">
        <title>The complete anotated genome of the lichenized fungas Coccocarpia palmicola.</title>
        <authorList>
            <person name="Streich S.P."/>
            <person name="Keepers K.G."/>
            <person name="Pogoda C.S."/>
            <person name="Lendemer J.C."/>
            <person name="Tripp E.A."/>
            <person name="Kane N.C."/>
        </authorList>
    </citation>
    <scope>NUCLEOTIDE SEQUENCE</scope>
</reference>
<keyword evidence="2" id="KW-0540">Nuclease</keyword>
<sequence>MQQTISRNLIVIKVQTTFVYFLEIINQKVQNVKTFVQETVFPIKNPPITKAQSNIYMWYFKSKNSLFKRLSMWVGISEIIRLFSTEKDIKLSDKKFSQWLAGVIDGDGHFELSKKGYASLEIVMETRDKHCLYLIKQKFGGSVKEKSNINWLRYRLHNKKGLIFLIDKVNGFLRNPVRILQLGKICEKYNIQLKPSETLRYDSAWLSGFFDSDGSIYINIASSQVYITASQKNRFILDDLVNLYGGTIYPMTKVGAFKWTVFRKDDITKLREYFNLNPSKSAKQKRLKLLDKYYSLRNQKAHLASANSLLTKNWNKFLKDWENYK</sequence>
<geneLocation type="mitochondrion" evidence="2"/>
<name>A0A1V0FW39_9LECA</name>
<dbReference type="PANTHER" id="PTHR37520:SF1">
    <property type="entry name" value="INTRON-ENCODED DNA ENDONUCLEASE AI2A-RELATED"/>
    <property type="match status" value="1"/>
</dbReference>
<dbReference type="PANTHER" id="PTHR37520">
    <property type="entry name" value="INTRON-ENCODED DNA ENDONUCLEASE AI2A-RELATED"/>
    <property type="match status" value="1"/>
</dbReference>